<dbReference type="KEGG" id="fls:GLV81_10025"/>
<evidence type="ECO:0000256" key="1">
    <source>
        <dbReference type="SAM" id="SignalP"/>
    </source>
</evidence>
<reference evidence="2 3" key="1">
    <citation type="submission" date="2019-11" db="EMBL/GenBank/DDBJ databases">
        <authorList>
            <person name="Im W.T."/>
        </authorList>
    </citation>
    <scope>NUCLEOTIDE SEQUENCE [LARGE SCALE GENOMIC DNA]</scope>
    <source>
        <strain evidence="2 3">SB-02</strain>
    </source>
</reference>
<evidence type="ECO:0008006" key="4">
    <source>
        <dbReference type="Google" id="ProtNLM"/>
    </source>
</evidence>
<evidence type="ECO:0000313" key="2">
    <source>
        <dbReference type="EMBL" id="QGW28387.1"/>
    </source>
</evidence>
<name>A0A6I6G7M7_9BACT</name>
<feature type="chain" id="PRO_5026189613" description="DUF4136 domain-containing protein" evidence="1">
    <location>
        <begin position="23"/>
        <end position="201"/>
    </location>
</feature>
<dbReference type="AlphaFoldDB" id="A0A6I6G7M7"/>
<dbReference type="EMBL" id="CP046566">
    <property type="protein sequence ID" value="QGW28387.1"/>
    <property type="molecule type" value="Genomic_DNA"/>
</dbReference>
<accession>A0A6I6G7M7</accession>
<evidence type="ECO:0000313" key="3">
    <source>
        <dbReference type="Proteomes" id="UP000426027"/>
    </source>
</evidence>
<protein>
    <recommendedName>
        <fullName evidence="4">DUF4136 domain-containing protein</fullName>
    </recommendedName>
</protein>
<keyword evidence="3" id="KW-1185">Reference proteome</keyword>
<sequence>MKKLLTATLLLCAFASCGPATQIEKSWLDPVQTTRFNNFKKVLVVVFAQSETSRRVAEEMLAKELGPSAVASYNYSSISSKAGDADAIADALKKDGFDGAIVTRLIDKEKETTYVPGRVSYPFYGGFRGYYRFGYGAYVEPGYYIEDKIYYVETNAYDLLAEKLLWSGVTRTTNPGQLNKVLQGFATVVVDQMKKDGFIKP</sequence>
<organism evidence="2 3">
    <name type="scientific">Phnomibacter ginsenosidimutans</name>
    <dbReference type="NCBI Taxonomy" id="2676868"/>
    <lineage>
        <taxon>Bacteria</taxon>
        <taxon>Pseudomonadati</taxon>
        <taxon>Bacteroidota</taxon>
        <taxon>Chitinophagia</taxon>
        <taxon>Chitinophagales</taxon>
        <taxon>Chitinophagaceae</taxon>
        <taxon>Phnomibacter</taxon>
    </lineage>
</organism>
<proteinExistence type="predicted"/>
<dbReference type="PROSITE" id="PS51257">
    <property type="entry name" value="PROKAR_LIPOPROTEIN"/>
    <property type="match status" value="1"/>
</dbReference>
<dbReference type="Proteomes" id="UP000426027">
    <property type="component" value="Chromosome"/>
</dbReference>
<gene>
    <name evidence="2" type="ORF">GLV81_10025</name>
</gene>
<keyword evidence="1" id="KW-0732">Signal</keyword>
<dbReference type="RefSeq" id="WP_157478743.1">
    <property type="nucleotide sequence ID" value="NZ_CP046566.1"/>
</dbReference>
<feature type="signal peptide" evidence="1">
    <location>
        <begin position="1"/>
        <end position="22"/>
    </location>
</feature>